<feature type="transmembrane region" description="Helical" evidence="6">
    <location>
        <begin position="88"/>
        <end position="108"/>
    </location>
</feature>
<feature type="domain" description="Rhodopsin" evidence="7">
    <location>
        <begin position="22"/>
        <end position="267"/>
    </location>
</feature>
<dbReference type="GO" id="GO:0016020">
    <property type="term" value="C:membrane"/>
    <property type="evidence" value="ECO:0007669"/>
    <property type="project" value="UniProtKB-SubCell"/>
</dbReference>
<dbReference type="OrthoDB" id="3936451at2759"/>
<organism evidence="8 9">
    <name type="scientific">Cryphonectria parasitica (strain ATCC 38755 / EP155)</name>
    <dbReference type="NCBI Taxonomy" id="660469"/>
    <lineage>
        <taxon>Eukaryota</taxon>
        <taxon>Fungi</taxon>
        <taxon>Dikarya</taxon>
        <taxon>Ascomycota</taxon>
        <taxon>Pezizomycotina</taxon>
        <taxon>Sordariomycetes</taxon>
        <taxon>Sordariomycetidae</taxon>
        <taxon>Diaporthales</taxon>
        <taxon>Cryphonectriaceae</taxon>
        <taxon>Cryphonectria-Endothia species complex</taxon>
        <taxon>Cryphonectria</taxon>
    </lineage>
</organism>
<keyword evidence="4 6" id="KW-0472">Membrane</keyword>
<comment type="subcellular location">
    <subcellularLocation>
        <location evidence="1">Membrane</location>
        <topology evidence="1">Multi-pass membrane protein</topology>
    </subcellularLocation>
</comment>
<evidence type="ECO:0000313" key="8">
    <source>
        <dbReference type="EMBL" id="KAF3762688.1"/>
    </source>
</evidence>
<evidence type="ECO:0000256" key="5">
    <source>
        <dbReference type="ARBA" id="ARBA00038359"/>
    </source>
</evidence>
<evidence type="ECO:0000313" key="9">
    <source>
        <dbReference type="Proteomes" id="UP000803844"/>
    </source>
</evidence>
<sequence>RAPQILAVAYTFLTISTIATALRIYCRGWVIKAFALDDWLAIVAQILFILFISYEVGGVHYGNGRHFADIEPGDIPKAMQMWWTCEPLYVLTNMAIKASIAIFLLRICVSKWHKWIIYVVIGVTELYSFAFFLLFLLQCRPLSYFWLRYSADPPAGGWCWSAPIIPKTFYGYSAISCWTDWTFSLLPVALVWNLQMERKVKISVMLILAAGAIASSATIVRFPYLYTLTDVDDFLYSTTDIAIWSAVETGLGITAAGFATLRPLLRRFFGGGGSSAPGHGSSAHQWRRTGSGHIKGSANADTFTLHDMSGKQRYGVTTVVHYG</sequence>
<feature type="transmembrane region" description="Helical" evidence="6">
    <location>
        <begin position="204"/>
        <end position="226"/>
    </location>
</feature>
<feature type="transmembrane region" description="Helical" evidence="6">
    <location>
        <begin position="115"/>
        <end position="137"/>
    </location>
</feature>
<feature type="non-terminal residue" evidence="8">
    <location>
        <position position="1"/>
    </location>
</feature>
<dbReference type="GeneID" id="63834721"/>
<comment type="caution">
    <text evidence="8">The sequence shown here is derived from an EMBL/GenBank/DDBJ whole genome shotgun (WGS) entry which is preliminary data.</text>
</comment>
<dbReference type="EMBL" id="MU032350">
    <property type="protein sequence ID" value="KAF3762688.1"/>
    <property type="molecule type" value="Genomic_DNA"/>
</dbReference>
<keyword evidence="2 6" id="KW-0812">Transmembrane</keyword>
<dbReference type="InterPro" id="IPR052337">
    <property type="entry name" value="SAT4-like"/>
</dbReference>
<dbReference type="PANTHER" id="PTHR33048:SF96">
    <property type="entry name" value="INTEGRAL MEMBRANE PROTEIN"/>
    <property type="match status" value="1"/>
</dbReference>
<feature type="transmembrane region" description="Helical" evidence="6">
    <location>
        <begin position="33"/>
        <end position="54"/>
    </location>
</feature>
<dbReference type="InterPro" id="IPR049326">
    <property type="entry name" value="Rhodopsin_dom_fungi"/>
</dbReference>
<feature type="transmembrane region" description="Helical" evidence="6">
    <location>
        <begin position="170"/>
        <end position="192"/>
    </location>
</feature>
<protein>
    <recommendedName>
        <fullName evidence="7">Rhodopsin domain-containing protein</fullName>
    </recommendedName>
</protein>
<evidence type="ECO:0000256" key="4">
    <source>
        <dbReference type="ARBA" id="ARBA00023136"/>
    </source>
</evidence>
<feature type="transmembrane region" description="Helical" evidence="6">
    <location>
        <begin position="6"/>
        <end position="26"/>
    </location>
</feature>
<dbReference type="RefSeq" id="XP_040773667.1">
    <property type="nucleotide sequence ID" value="XM_040917592.1"/>
</dbReference>
<evidence type="ECO:0000256" key="2">
    <source>
        <dbReference type="ARBA" id="ARBA00022692"/>
    </source>
</evidence>
<proteinExistence type="inferred from homology"/>
<keyword evidence="9" id="KW-1185">Reference proteome</keyword>
<evidence type="ECO:0000256" key="3">
    <source>
        <dbReference type="ARBA" id="ARBA00022989"/>
    </source>
</evidence>
<reference evidence="8" key="1">
    <citation type="journal article" date="2020" name="Phytopathology">
        <title>Genome sequence of the chestnut blight fungus Cryphonectria parasitica EP155: A fundamental resource for an archetypical invasive plant pathogen.</title>
        <authorList>
            <person name="Crouch J.A."/>
            <person name="Dawe A."/>
            <person name="Aerts A."/>
            <person name="Barry K."/>
            <person name="Churchill A.C.L."/>
            <person name="Grimwood J."/>
            <person name="Hillman B."/>
            <person name="Milgroom M.G."/>
            <person name="Pangilinan J."/>
            <person name="Smith M."/>
            <person name="Salamov A."/>
            <person name="Schmutz J."/>
            <person name="Yadav J."/>
            <person name="Grigoriev I.V."/>
            <person name="Nuss D."/>
        </authorList>
    </citation>
    <scope>NUCLEOTIDE SEQUENCE</scope>
    <source>
        <strain evidence="8">EP155</strain>
    </source>
</reference>
<evidence type="ECO:0000256" key="6">
    <source>
        <dbReference type="SAM" id="Phobius"/>
    </source>
</evidence>
<gene>
    <name evidence="8" type="ORF">M406DRAFT_26345</name>
</gene>
<evidence type="ECO:0000259" key="7">
    <source>
        <dbReference type="Pfam" id="PF20684"/>
    </source>
</evidence>
<dbReference type="Proteomes" id="UP000803844">
    <property type="component" value="Unassembled WGS sequence"/>
</dbReference>
<name>A0A9P4XX92_CRYP1</name>
<dbReference type="Pfam" id="PF20684">
    <property type="entry name" value="Fung_rhodopsin"/>
    <property type="match status" value="1"/>
</dbReference>
<keyword evidence="3 6" id="KW-1133">Transmembrane helix</keyword>
<dbReference type="AlphaFoldDB" id="A0A9P4XX92"/>
<feature type="non-terminal residue" evidence="8">
    <location>
        <position position="323"/>
    </location>
</feature>
<dbReference type="PANTHER" id="PTHR33048">
    <property type="entry name" value="PTH11-LIKE INTEGRAL MEMBRANE PROTEIN (AFU_ORTHOLOGUE AFUA_5G11245)"/>
    <property type="match status" value="1"/>
</dbReference>
<comment type="similarity">
    <text evidence="5">Belongs to the SAT4 family.</text>
</comment>
<evidence type="ECO:0000256" key="1">
    <source>
        <dbReference type="ARBA" id="ARBA00004141"/>
    </source>
</evidence>
<feature type="transmembrane region" description="Helical" evidence="6">
    <location>
        <begin position="241"/>
        <end position="261"/>
    </location>
</feature>
<accession>A0A9P4XX92</accession>